<protein>
    <recommendedName>
        <fullName evidence="4">Glycosyltransferase RgtA/B/C/D-like domain-containing protein</fullName>
    </recommendedName>
</protein>
<dbReference type="RefSeq" id="WP_340342216.1">
    <property type="nucleotide sequence ID" value="NZ_JBBKZT010000004.1"/>
</dbReference>
<sequence>MIEKATRSAVLWVLSITLAALFSAFQIQSALHSGSLSVPVSYDDVGYFNDALARLEVLYLDGGKAFLKQFWTNPPHAPLQTLLALLGFGVFGPAPWAADAMNALPLAIVLRLFLEFACRSLPLPVAALAGTAFLGYPLLGLFVLEFRPDMMCALLTSIGALIVVADPRWREGRRVTLGTTVALFVGALLAKPTLAPVTVAVFGAAFFAAVTLHSNSRTEAKKIVRIAFVCGALGVLIVLPYYVAILPHLIDYISVNALGINAHLWRANLSWSNHALYYLTGAGGLIAIGRAWLVLGCTIMILTLPLAIRFHRTTLAIFLVALMAYAGVTVPAMKSPFLGVIVSAFLLCIIAILVVQILKRLPRQFLLVAALGLLTFSALTWRPVALILNTFGRPATGMQAEQYTRIYSQTADALASISDLGRRQLYFPVIAQYLNPDNIEFELRRRNFPVPTMPRVYHDGDISAHRDLISKSDLAVLFSNETTLPNPWPASTGVRNEIGSALAATNSFELFATVDGGPFGGQVLIFKRKGT</sequence>
<dbReference type="Proteomes" id="UP001385892">
    <property type="component" value="Unassembled WGS sequence"/>
</dbReference>
<comment type="caution">
    <text evidence="2">The sequence shown here is derived from an EMBL/GenBank/DDBJ whole genome shotgun (WGS) entry which is preliminary data.</text>
</comment>
<gene>
    <name evidence="2" type="ORF">WKW82_10435</name>
</gene>
<keyword evidence="1" id="KW-1133">Transmembrane helix</keyword>
<feature type="transmembrane region" description="Helical" evidence="1">
    <location>
        <begin position="121"/>
        <end position="142"/>
    </location>
</feature>
<evidence type="ECO:0000256" key="1">
    <source>
        <dbReference type="SAM" id="Phobius"/>
    </source>
</evidence>
<feature type="transmembrane region" description="Helical" evidence="1">
    <location>
        <begin position="96"/>
        <end position="114"/>
    </location>
</feature>
<organism evidence="2 3">
    <name type="scientific">Variovorax rhizosphaerae</name>
    <dbReference type="NCBI Taxonomy" id="1836200"/>
    <lineage>
        <taxon>Bacteria</taxon>
        <taxon>Pseudomonadati</taxon>
        <taxon>Pseudomonadota</taxon>
        <taxon>Betaproteobacteria</taxon>
        <taxon>Burkholderiales</taxon>
        <taxon>Comamonadaceae</taxon>
        <taxon>Variovorax</taxon>
    </lineage>
</organism>
<feature type="transmembrane region" description="Helical" evidence="1">
    <location>
        <begin position="224"/>
        <end position="244"/>
    </location>
</feature>
<accession>A0ABU8WJF0</accession>
<name>A0ABU8WJF0_9BURK</name>
<feature type="transmembrane region" description="Helical" evidence="1">
    <location>
        <begin position="365"/>
        <end position="384"/>
    </location>
</feature>
<feature type="transmembrane region" description="Helical" evidence="1">
    <location>
        <begin position="275"/>
        <end position="302"/>
    </location>
</feature>
<proteinExistence type="predicted"/>
<feature type="transmembrane region" description="Helical" evidence="1">
    <location>
        <begin position="195"/>
        <end position="212"/>
    </location>
</feature>
<evidence type="ECO:0000313" key="3">
    <source>
        <dbReference type="Proteomes" id="UP001385892"/>
    </source>
</evidence>
<reference evidence="2 3" key="1">
    <citation type="submission" date="2024-03" db="EMBL/GenBank/DDBJ databases">
        <title>Novel species of the genus Variovorax.</title>
        <authorList>
            <person name="Liu Q."/>
            <person name="Xin Y.-H."/>
        </authorList>
    </citation>
    <scope>NUCLEOTIDE SEQUENCE [LARGE SCALE GENOMIC DNA]</scope>
    <source>
        <strain evidence="2 3">KACC 18900</strain>
    </source>
</reference>
<keyword evidence="1" id="KW-0472">Membrane</keyword>
<feature type="transmembrane region" description="Helical" evidence="1">
    <location>
        <begin position="314"/>
        <end position="332"/>
    </location>
</feature>
<keyword evidence="1" id="KW-0812">Transmembrane</keyword>
<evidence type="ECO:0008006" key="4">
    <source>
        <dbReference type="Google" id="ProtNLM"/>
    </source>
</evidence>
<feature type="transmembrane region" description="Helical" evidence="1">
    <location>
        <begin position="338"/>
        <end position="358"/>
    </location>
</feature>
<keyword evidence="3" id="KW-1185">Reference proteome</keyword>
<evidence type="ECO:0000313" key="2">
    <source>
        <dbReference type="EMBL" id="MEJ8847069.1"/>
    </source>
</evidence>
<dbReference type="EMBL" id="JBBKZT010000004">
    <property type="protein sequence ID" value="MEJ8847069.1"/>
    <property type="molecule type" value="Genomic_DNA"/>
</dbReference>